<keyword evidence="2" id="KW-0732">Signal</keyword>
<reference evidence="3 4" key="1">
    <citation type="journal article" date="2010" name="Proc. Natl. Acad. Sci. U.S.A.">
        <title>Insights into evolution of multicellular fungi from the assembled chromosomes of the mushroom Coprinopsis cinerea (Coprinus cinereus).</title>
        <authorList>
            <person name="Stajich J.E."/>
            <person name="Wilke S.K."/>
            <person name="Ahren D."/>
            <person name="Au C.H."/>
            <person name="Birren B.W."/>
            <person name="Borodovsky M."/>
            <person name="Burns C."/>
            <person name="Canback B."/>
            <person name="Casselton L.A."/>
            <person name="Cheng C.K."/>
            <person name="Deng J."/>
            <person name="Dietrich F.S."/>
            <person name="Fargo D.C."/>
            <person name="Farman M.L."/>
            <person name="Gathman A.C."/>
            <person name="Goldberg J."/>
            <person name="Guigo R."/>
            <person name="Hoegger P.J."/>
            <person name="Hooker J.B."/>
            <person name="Huggins A."/>
            <person name="James T.Y."/>
            <person name="Kamada T."/>
            <person name="Kilaru S."/>
            <person name="Kodira C."/>
            <person name="Kues U."/>
            <person name="Kupfer D."/>
            <person name="Kwan H.S."/>
            <person name="Lomsadze A."/>
            <person name="Li W."/>
            <person name="Lilly W.W."/>
            <person name="Ma L.J."/>
            <person name="Mackey A.J."/>
            <person name="Manning G."/>
            <person name="Martin F."/>
            <person name="Muraguchi H."/>
            <person name="Natvig D.O."/>
            <person name="Palmerini H."/>
            <person name="Ramesh M.A."/>
            <person name="Rehmeyer C.J."/>
            <person name="Roe B.A."/>
            <person name="Shenoy N."/>
            <person name="Stanke M."/>
            <person name="Ter-Hovhannisyan V."/>
            <person name="Tunlid A."/>
            <person name="Velagapudi R."/>
            <person name="Vision T.J."/>
            <person name="Zeng Q."/>
            <person name="Zolan M.E."/>
            <person name="Pukkila P.J."/>
        </authorList>
    </citation>
    <scope>NUCLEOTIDE SEQUENCE [LARGE SCALE GENOMIC DNA]</scope>
    <source>
        <strain evidence="4">Okayama-7 / 130 / ATCC MYA-4618 / FGSC 9003</strain>
    </source>
</reference>
<protein>
    <submittedName>
        <fullName evidence="3">Uncharacterized protein</fullName>
    </submittedName>
</protein>
<gene>
    <name evidence="3" type="ORF">CC1G_12793</name>
</gene>
<dbReference type="VEuPathDB" id="FungiDB:CC1G_12793"/>
<accession>A8P3G2</accession>
<evidence type="ECO:0000256" key="2">
    <source>
        <dbReference type="SAM" id="SignalP"/>
    </source>
</evidence>
<dbReference type="OrthoDB" id="3270804at2759"/>
<dbReference type="InParanoid" id="A8P3G2"/>
<dbReference type="OMA" id="QSSENWY"/>
<dbReference type="EMBL" id="AACS02000004">
    <property type="protein sequence ID" value="EAU83276.1"/>
    <property type="molecule type" value="Genomic_DNA"/>
</dbReference>
<feature type="compositionally biased region" description="Polar residues" evidence="1">
    <location>
        <begin position="48"/>
        <end position="78"/>
    </location>
</feature>
<dbReference type="InterPro" id="IPR009027">
    <property type="entry name" value="Ribosomal_bL9/RNase_H1_N"/>
</dbReference>
<evidence type="ECO:0000313" key="3">
    <source>
        <dbReference type="EMBL" id="EAU83276.1"/>
    </source>
</evidence>
<evidence type="ECO:0000256" key="1">
    <source>
        <dbReference type="SAM" id="MobiDB-lite"/>
    </source>
</evidence>
<evidence type="ECO:0000313" key="4">
    <source>
        <dbReference type="Proteomes" id="UP000001861"/>
    </source>
</evidence>
<organism evidence="3 4">
    <name type="scientific">Coprinopsis cinerea (strain Okayama-7 / 130 / ATCC MYA-4618 / FGSC 9003)</name>
    <name type="common">Inky cap fungus</name>
    <name type="synonym">Hormographiella aspergillata</name>
    <dbReference type="NCBI Taxonomy" id="240176"/>
    <lineage>
        <taxon>Eukaryota</taxon>
        <taxon>Fungi</taxon>
        <taxon>Dikarya</taxon>
        <taxon>Basidiomycota</taxon>
        <taxon>Agaricomycotina</taxon>
        <taxon>Agaricomycetes</taxon>
        <taxon>Agaricomycetidae</taxon>
        <taxon>Agaricales</taxon>
        <taxon>Agaricineae</taxon>
        <taxon>Psathyrellaceae</taxon>
        <taxon>Coprinopsis</taxon>
    </lineage>
</organism>
<dbReference type="SUPFAM" id="SSF55658">
    <property type="entry name" value="L9 N-domain-like"/>
    <property type="match status" value="1"/>
</dbReference>
<proteinExistence type="predicted"/>
<dbReference type="Proteomes" id="UP000001861">
    <property type="component" value="Unassembled WGS sequence"/>
</dbReference>
<feature type="region of interest" description="Disordered" evidence="1">
    <location>
        <begin position="48"/>
        <end position="107"/>
    </location>
</feature>
<keyword evidence="4" id="KW-1185">Reference proteome</keyword>
<feature type="chain" id="PRO_5002727549" evidence="2">
    <location>
        <begin position="28"/>
        <end position="232"/>
    </location>
</feature>
<feature type="signal peptide" evidence="2">
    <location>
        <begin position="1"/>
        <end position="27"/>
    </location>
</feature>
<comment type="caution">
    <text evidence="3">The sequence shown here is derived from an EMBL/GenBank/DDBJ whole genome shotgun (WGS) entry which is preliminary data.</text>
</comment>
<sequence>MSQTSPIPSVAALAALLHAFLTNPNNATPPSVEHIISVLNTVQSNLGGNGAPSASTGPAIVNNNPDVTPTSSGSANQSPPSPVTTADDADDADSNADAESDAEAAEPADLQGLPIAAAAGTSVFVSNPPQDIGKITGFVCANCKVYNLVRPATETWYCVTKGRRVGVYKGIHAVRDWVLGFSGFGLSKHPNCKEALEAWADAYEAGNIAFPDDVDYNNPGEFGAASVPAVHV</sequence>
<dbReference type="KEGG" id="cci:CC1G_12793"/>
<name>A8P3G2_COPC7</name>
<dbReference type="RefSeq" id="XP_001838542.1">
    <property type="nucleotide sequence ID" value="XM_001838490.1"/>
</dbReference>
<feature type="compositionally biased region" description="Acidic residues" evidence="1">
    <location>
        <begin position="87"/>
        <end position="106"/>
    </location>
</feature>
<dbReference type="AlphaFoldDB" id="A8P3G2"/>
<dbReference type="GeneID" id="6015132"/>